<evidence type="ECO:0000313" key="4">
    <source>
        <dbReference type="EMBL" id="RGV81335.1"/>
    </source>
</evidence>
<dbReference type="KEGG" id="bdh:GV66_20995"/>
<evidence type="ECO:0000313" key="3">
    <source>
        <dbReference type="EMBL" id="MDU0272562.1"/>
    </source>
</evidence>
<dbReference type="SUPFAM" id="SSF48452">
    <property type="entry name" value="TPR-like"/>
    <property type="match status" value="3"/>
</dbReference>
<proteinExistence type="predicted"/>
<organism evidence="4 6">
    <name type="scientific">Phocaeicola dorei</name>
    <dbReference type="NCBI Taxonomy" id="357276"/>
    <lineage>
        <taxon>Bacteria</taxon>
        <taxon>Pseudomonadati</taxon>
        <taxon>Bacteroidota</taxon>
        <taxon>Bacteroidia</taxon>
        <taxon>Bacteroidales</taxon>
        <taxon>Bacteroidaceae</taxon>
        <taxon>Phocaeicola</taxon>
    </lineage>
</organism>
<dbReference type="EMBL" id="JAWDEV010000012">
    <property type="protein sequence ID" value="MDU0272562.1"/>
    <property type="molecule type" value="Genomic_DNA"/>
</dbReference>
<dbReference type="Proteomes" id="UP001181086">
    <property type="component" value="Unassembled WGS sequence"/>
</dbReference>
<feature type="repeat" description="TPR" evidence="1">
    <location>
        <begin position="209"/>
        <end position="242"/>
    </location>
</feature>
<dbReference type="SMART" id="SM00028">
    <property type="entry name" value="TPR"/>
    <property type="match status" value="5"/>
</dbReference>
<keyword evidence="1" id="KW-0802">TPR repeat</keyword>
<sequence>MNYDMSSYFEDPEFKEALARYEGMVENHTPAYFEADELTDIAEYYASKGRHKDADKAINLAIQLHPDNIDALIFRARSLMLLGKKEEAQMVMQLINNPADREFRFLQADLLIEEEHMEEADKILQQLAMDEEYELDTLLDIILDYVDVNQKEYAKKWIDCLFAHFDMQTLPETNQRLRDVLCDYYSTFNKPDLAIPYLNMTLNEFPYSVQHWNELGKCYLQQEQYEKAHEAFDFALAIDENNTETLTLKAFLYSQTANIKESINYYLRLEKATEKKPPVYMALAGLHFEMKDYETAMKYTQKLLKQKQEITAFELTDIYSIAALCHVALGHPEEGYMYLDQVLKQNGNDAETRIYAGQFFTIMAGSKDISEEERKNNIDKAEEQFNLALEFTPKEERMDILFKIGSKYFDEHLFEYANRYFEQINKEFPHNAHSTYFFLIYGYLYLQQPGPFIHYLAKINKELPDTYAALGVDENAQFPDQLFNEAIRVIKDDISKGKLNLNNYL</sequence>
<comment type="caution">
    <text evidence="4">The sequence shown here is derived from an EMBL/GenBank/DDBJ whole genome shotgun (WGS) entry which is preliminary data.</text>
</comment>
<dbReference type="Proteomes" id="UP000347681">
    <property type="component" value="Unassembled WGS sequence"/>
</dbReference>
<evidence type="ECO:0000313" key="8">
    <source>
        <dbReference type="Proteomes" id="UP000347681"/>
    </source>
</evidence>
<evidence type="ECO:0000313" key="2">
    <source>
        <dbReference type="EMBL" id="KAA5386698.1"/>
    </source>
</evidence>
<dbReference type="Pfam" id="PF13181">
    <property type="entry name" value="TPR_8"/>
    <property type="match status" value="1"/>
</dbReference>
<dbReference type="PANTHER" id="PTHR12558:SF13">
    <property type="entry name" value="CELL DIVISION CYCLE PROTEIN 27 HOMOLOG"/>
    <property type="match status" value="1"/>
</dbReference>
<reference evidence="4 6" key="1">
    <citation type="submission" date="2018-08" db="EMBL/GenBank/DDBJ databases">
        <title>A genome reference for cultivated species of the human gut microbiota.</title>
        <authorList>
            <person name="Zou Y."/>
            <person name="Xue W."/>
            <person name="Luo G."/>
        </authorList>
    </citation>
    <scope>NUCLEOTIDE SEQUENCE [LARGE SCALE GENOMIC DNA]</scope>
    <source>
        <strain evidence="4 6">AF14-1AC</strain>
    </source>
</reference>
<dbReference type="RefSeq" id="WP_008653503.1">
    <property type="nucleotide sequence ID" value="NZ_BAABZF010000001.1"/>
</dbReference>
<dbReference type="Pfam" id="PF00515">
    <property type="entry name" value="TPR_1"/>
    <property type="match status" value="1"/>
</dbReference>
<feature type="repeat" description="TPR" evidence="1">
    <location>
        <begin position="35"/>
        <end position="68"/>
    </location>
</feature>
<evidence type="ECO:0000313" key="6">
    <source>
        <dbReference type="Proteomes" id="UP000283678"/>
    </source>
</evidence>
<evidence type="ECO:0000313" key="5">
    <source>
        <dbReference type="EMBL" id="TDB08380.1"/>
    </source>
</evidence>
<dbReference type="Proteomes" id="UP000294834">
    <property type="component" value="Unassembled WGS sequence"/>
</dbReference>
<dbReference type="Proteomes" id="UP000283678">
    <property type="component" value="Unassembled WGS sequence"/>
</dbReference>
<name>A0A0K2HNU8_9BACT</name>
<dbReference type="EMBL" id="QRZL01000001">
    <property type="protein sequence ID" value="RGV81335.1"/>
    <property type="molecule type" value="Genomic_DNA"/>
</dbReference>
<evidence type="ECO:0000313" key="7">
    <source>
        <dbReference type="Proteomes" id="UP000294834"/>
    </source>
</evidence>
<dbReference type="Gene3D" id="1.25.40.10">
    <property type="entry name" value="Tetratricopeptide repeat domain"/>
    <property type="match status" value="4"/>
</dbReference>
<reference evidence="2 8" key="2">
    <citation type="journal article" date="2019" name="Nat. Med.">
        <title>A library of human gut bacterial isolates paired with longitudinal multiomics data enables mechanistic microbiome research.</title>
        <authorList>
            <person name="Poyet M."/>
            <person name="Groussin M."/>
            <person name="Gibbons S.M."/>
            <person name="Avila-Pacheco J."/>
            <person name="Jiang X."/>
            <person name="Kearney S.M."/>
            <person name="Perrotta A.R."/>
            <person name="Berdy B."/>
            <person name="Zhao S."/>
            <person name="Lieberman T.D."/>
            <person name="Swanson P.K."/>
            <person name="Smith M."/>
            <person name="Roesemann S."/>
            <person name="Alexander J.E."/>
            <person name="Rich S.A."/>
            <person name="Livny J."/>
            <person name="Vlamakis H."/>
            <person name="Clish C."/>
            <person name="Bullock K."/>
            <person name="Deik A."/>
            <person name="Scott J."/>
            <person name="Pierce K.A."/>
            <person name="Xavier R.J."/>
            <person name="Alm E.J."/>
        </authorList>
    </citation>
    <scope>NUCLEOTIDE SEQUENCE [LARGE SCALE GENOMIC DNA]</scope>
    <source>
        <strain evidence="2 8">BIOML-A5</strain>
    </source>
</reference>
<reference evidence="3" key="4">
    <citation type="submission" date="2023-10" db="EMBL/GenBank/DDBJ databases">
        <title>Genome of Potential pathogenic bacteria in Crohn's disease.</title>
        <authorList>
            <person name="Rodriguez-Palacios A."/>
        </authorList>
    </citation>
    <scope>NUCLEOTIDE SEQUENCE</scope>
    <source>
        <strain evidence="3">CavFT-hAR62</strain>
    </source>
</reference>
<protein>
    <submittedName>
        <fullName evidence="2">Multidrug transporter</fullName>
    </submittedName>
    <submittedName>
        <fullName evidence="4">Tetratricopeptide repeat protein</fullName>
    </submittedName>
</protein>
<accession>A0A0K2HNU8</accession>
<dbReference type="AlphaFoldDB" id="A0A0K2HNU8"/>
<reference evidence="5 7" key="3">
    <citation type="journal article" date="2019" name="Nat. Microbiol.">
        <title>Genomic variation and strain-specific functional adaptation in the human gut microbiome during early life.</title>
        <authorList>
            <person name="Vatanen T."/>
            <person name="Plichta D.R."/>
            <person name="Somani J."/>
            <person name="Munch P.C."/>
            <person name="Arthur T.D."/>
            <person name="Hall A.B."/>
            <person name="Rudolf S."/>
            <person name="Oakeley E.J."/>
            <person name="Ke X."/>
            <person name="Young R.A."/>
            <person name="Haiser H.J."/>
            <person name="Kolde R."/>
            <person name="Yassour M."/>
            <person name="Luopajarvi K."/>
            <person name="Siljander H."/>
            <person name="Virtanen S.M."/>
            <person name="Ilonen J."/>
            <person name="Uibo R."/>
            <person name="Tillmann V."/>
            <person name="Mokurov S."/>
            <person name="Dorshakova N."/>
            <person name="Porter J.A."/>
            <person name="McHardy A.C."/>
            <person name="Lahdesmaki H."/>
            <person name="Vlamakis H."/>
            <person name="Huttenhower C."/>
            <person name="Knip M."/>
            <person name="Xavier R.J."/>
        </authorList>
    </citation>
    <scope>NUCLEOTIDE SEQUENCE [LARGE SCALE GENOMIC DNA]</scope>
    <source>
        <strain evidence="5 7">RJX1052</strain>
    </source>
</reference>
<gene>
    <name evidence="4" type="ORF">DWW04_01190</name>
    <name evidence="5" type="ORF">E1J06_13890</name>
    <name evidence="2" type="ORF">F2Y61_02420</name>
    <name evidence="3" type="ORF">RVH45_22315</name>
</gene>
<dbReference type="InterPro" id="IPR011990">
    <property type="entry name" value="TPR-like_helical_dom_sf"/>
</dbReference>
<dbReference type="EMBL" id="SLTX01000001">
    <property type="protein sequence ID" value="TDB08380.1"/>
    <property type="molecule type" value="Genomic_DNA"/>
</dbReference>
<dbReference type="PROSITE" id="PS50005">
    <property type="entry name" value="TPR"/>
    <property type="match status" value="2"/>
</dbReference>
<dbReference type="EMBL" id="VVZB01000001">
    <property type="protein sequence ID" value="KAA5386698.1"/>
    <property type="molecule type" value="Genomic_DNA"/>
</dbReference>
<dbReference type="PANTHER" id="PTHR12558">
    <property type="entry name" value="CELL DIVISION CYCLE 16,23,27"/>
    <property type="match status" value="1"/>
</dbReference>
<evidence type="ECO:0000256" key="1">
    <source>
        <dbReference type="PROSITE-ProRule" id="PRU00339"/>
    </source>
</evidence>
<dbReference type="InterPro" id="IPR019734">
    <property type="entry name" value="TPR_rpt"/>
</dbReference>